<dbReference type="InterPro" id="IPR029063">
    <property type="entry name" value="SAM-dependent_MTases_sf"/>
</dbReference>
<dbReference type="AlphaFoldDB" id="A0A0G0WHA8"/>
<proteinExistence type="predicted"/>
<protein>
    <submittedName>
        <fullName evidence="2">Glycosyltransferase, group 2 family protein</fullName>
    </submittedName>
</protein>
<sequence length="304" mass="35154">MNKKKSAIKSTGERLVPKLDRGKAYFYEHLSRYLFASQLTKGKVVLDAGCGTGYGSFILSEYGKAKRVYGIDITPEAINYAQQNYSLKNINYLLDDVEELKHFPNHSLEVIVCFEVIEHLQMVDELLQQSKRVLKEDGFFVVSTPNKHTSPKGNPFHKNEIYPKDFLRLLKSYYKEVDLYQEGFEFSHVIKKDRQLEVSLEEDFIKDSYLGFLPPGDIANSEFVLAVCSDYPIPSLQPVLMNSRYVSGFDLRRGFVSLTEQFNLMEFKINALQQELAAVQASKFFKIRGVYHKIRRWVLSDKKQ</sequence>
<evidence type="ECO:0000259" key="1">
    <source>
        <dbReference type="Pfam" id="PF13847"/>
    </source>
</evidence>
<organism evidence="2 3">
    <name type="scientific">Candidatus Daviesbacteria bacterium GW2011_GWA2_40_9</name>
    <dbReference type="NCBI Taxonomy" id="1618424"/>
    <lineage>
        <taxon>Bacteria</taxon>
        <taxon>Candidatus Daviesiibacteriota</taxon>
    </lineage>
</organism>
<gene>
    <name evidence="2" type="ORF">UU29_C0002G0023</name>
</gene>
<dbReference type="CDD" id="cd02440">
    <property type="entry name" value="AdoMet_MTases"/>
    <property type="match status" value="1"/>
</dbReference>
<dbReference type="Gene3D" id="3.40.50.150">
    <property type="entry name" value="Vaccinia Virus protein VP39"/>
    <property type="match status" value="1"/>
</dbReference>
<dbReference type="GO" id="GO:0016740">
    <property type="term" value="F:transferase activity"/>
    <property type="evidence" value="ECO:0007669"/>
    <property type="project" value="UniProtKB-KW"/>
</dbReference>
<accession>A0A0G0WHA8</accession>
<dbReference type="PANTHER" id="PTHR43861">
    <property type="entry name" value="TRANS-ACONITATE 2-METHYLTRANSFERASE-RELATED"/>
    <property type="match status" value="1"/>
</dbReference>
<comment type="caution">
    <text evidence="2">The sequence shown here is derived from an EMBL/GenBank/DDBJ whole genome shotgun (WGS) entry which is preliminary data.</text>
</comment>
<dbReference type="InterPro" id="IPR025714">
    <property type="entry name" value="Methyltranfer_dom"/>
</dbReference>
<dbReference type="PANTHER" id="PTHR43861:SF6">
    <property type="entry name" value="METHYLTRANSFERASE TYPE 11"/>
    <property type="match status" value="1"/>
</dbReference>
<dbReference type="Pfam" id="PF13847">
    <property type="entry name" value="Methyltransf_31"/>
    <property type="match status" value="1"/>
</dbReference>
<name>A0A0G0WHA8_9BACT</name>
<reference evidence="2 3" key="1">
    <citation type="journal article" date="2015" name="Nature">
        <title>rRNA introns, odd ribosomes, and small enigmatic genomes across a large radiation of phyla.</title>
        <authorList>
            <person name="Brown C.T."/>
            <person name="Hug L.A."/>
            <person name="Thomas B.C."/>
            <person name="Sharon I."/>
            <person name="Castelle C.J."/>
            <person name="Singh A."/>
            <person name="Wilkins M.J."/>
            <person name="Williams K.H."/>
            <person name="Banfield J.F."/>
        </authorList>
    </citation>
    <scope>NUCLEOTIDE SEQUENCE [LARGE SCALE GENOMIC DNA]</scope>
</reference>
<dbReference type="SUPFAM" id="SSF53335">
    <property type="entry name" value="S-adenosyl-L-methionine-dependent methyltransferases"/>
    <property type="match status" value="1"/>
</dbReference>
<keyword evidence="2" id="KW-0808">Transferase</keyword>
<dbReference type="Proteomes" id="UP000034601">
    <property type="component" value="Unassembled WGS sequence"/>
</dbReference>
<dbReference type="EMBL" id="LCAB01000002">
    <property type="protein sequence ID" value="KKR83710.1"/>
    <property type="molecule type" value="Genomic_DNA"/>
</dbReference>
<feature type="domain" description="Methyltransferase" evidence="1">
    <location>
        <begin position="40"/>
        <end position="148"/>
    </location>
</feature>
<evidence type="ECO:0000313" key="2">
    <source>
        <dbReference type="EMBL" id="KKR83710.1"/>
    </source>
</evidence>
<evidence type="ECO:0000313" key="3">
    <source>
        <dbReference type="Proteomes" id="UP000034601"/>
    </source>
</evidence>